<comment type="caution">
    <text evidence="1">The sequence shown here is derived from an EMBL/GenBank/DDBJ whole genome shotgun (WGS) entry which is preliminary data.</text>
</comment>
<reference evidence="1 2" key="1">
    <citation type="journal article" date="2023" name="Int. J. Syst. Evol. Microbiol.">
        <title>Lactiplantibacillus brownii sp. nov., a novel psychrotolerant species isolated from sauerkraut.</title>
        <authorList>
            <person name="Heng Y.C."/>
            <person name="Silvaraju S."/>
            <person name="Lee J.K.Y."/>
            <person name="Kittelmann S."/>
        </authorList>
    </citation>
    <scope>NUCLEOTIDE SEQUENCE [LARGE SCALE GENOMIC DNA]</scope>
    <source>
        <strain evidence="1 2">WILCCON 0030</strain>
    </source>
</reference>
<protein>
    <submittedName>
        <fullName evidence="1">Uncharacterized protein</fullName>
    </submittedName>
</protein>
<organism evidence="1 2">
    <name type="scientific">Lactiplantibacillus brownii</name>
    <dbReference type="NCBI Taxonomy" id="3069269"/>
    <lineage>
        <taxon>Bacteria</taxon>
        <taxon>Bacillati</taxon>
        <taxon>Bacillota</taxon>
        <taxon>Bacilli</taxon>
        <taxon>Lactobacillales</taxon>
        <taxon>Lactobacillaceae</taxon>
        <taxon>Lactiplantibacillus</taxon>
    </lineage>
</organism>
<sequence length="146" mass="17061">MASSNKVKSFEDLSIDEGNELAEGIMNSYLAGKFDKKTKQTLDDLGEEDDIHSYEYLSLLSLYYRLNHCEVVFINETKYQMNSDDRMVLMRHSSPEDLREHFKLRFGNNVALEVREFGAYALVYRDKYYRMTQTFGEPEGYTGYIG</sequence>
<evidence type="ECO:0000313" key="1">
    <source>
        <dbReference type="EMBL" id="MDQ7936479.1"/>
    </source>
</evidence>
<dbReference type="Proteomes" id="UP001227831">
    <property type="component" value="Unassembled WGS sequence"/>
</dbReference>
<dbReference type="RefSeq" id="WP_308702308.1">
    <property type="nucleotide sequence ID" value="NZ_AP027463.1"/>
</dbReference>
<name>A0ABU1A6B6_9LACO</name>
<keyword evidence="2" id="KW-1185">Reference proteome</keyword>
<dbReference type="EMBL" id="JAVCWF010000001">
    <property type="protein sequence ID" value="MDQ7936479.1"/>
    <property type="molecule type" value="Genomic_DNA"/>
</dbReference>
<accession>A0ABU1A6B6</accession>
<evidence type="ECO:0000313" key="2">
    <source>
        <dbReference type="Proteomes" id="UP001227831"/>
    </source>
</evidence>
<gene>
    <name evidence="1" type="ORF">RA086_02315</name>
</gene>
<proteinExistence type="predicted"/>